<dbReference type="SUPFAM" id="SSF53098">
    <property type="entry name" value="Ribonuclease H-like"/>
    <property type="match status" value="1"/>
</dbReference>
<dbReference type="GO" id="GO:0016787">
    <property type="term" value="F:hydrolase activity"/>
    <property type="evidence" value="ECO:0007669"/>
    <property type="project" value="UniProtKB-KW"/>
</dbReference>
<dbReference type="AlphaFoldDB" id="A0A7K4RF55"/>
<name>A0A7K4RF55_9TYRA</name>
<keyword evidence="5" id="KW-0378">Hydrolase</keyword>
<dbReference type="Gene3D" id="3.30.420.10">
    <property type="entry name" value="Ribonuclease H-like superfamily/Ribonuclease H"/>
    <property type="match status" value="1"/>
</dbReference>
<dbReference type="InterPro" id="IPR036397">
    <property type="entry name" value="RNaseH_sf"/>
</dbReference>
<feature type="domain" description="Integrase catalytic" evidence="7">
    <location>
        <begin position="1"/>
        <end position="72"/>
    </location>
</feature>
<keyword evidence="2" id="KW-0548">Nucleotidyltransferase</keyword>
<evidence type="ECO:0000256" key="4">
    <source>
        <dbReference type="ARBA" id="ARBA00022759"/>
    </source>
</evidence>
<keyword evidence="4" id="KW-0255">Endonuclease</keyword>
<evidence type="ECO:0000313" key="9">
    <source>
        <dbReference type="Proteomes" id="UP000556200"/>
    </source>
</evidence>
<dbReference type="PANTHER" id="PTHR41694:SF3">
    <property type="entry name" value="RNA-DIRECTED DNA POLYMERASE-RELATED"/>
    <property type="match status" value="1"/>
</dbReference>
<dbReference type="EMBL" id="VYZA01003206">
    <property type="protein sequence ID" value="NWQ71929.1"/>
    <property type="molecule type" value="Genomic_DNA"/>
</dbReference>
<reference evidence="8 9" key="1">
    <citation type="submission" date="2019-09" db="EMBL/GenBank/DDBJ databases">
        <title>Bird 10,000 Genomes (B10K) Project - Family phase.</title>
        <authorList>
            <person name="Zhang G."/>
        </authorList>
    </citation>
    <scope>NUCLEOTIDE SEQUENCE [LARGE SCALE GENOMIC DNA]</scope>
    <source>
        <strain evidence="8">B10K-DU-004-15</strain>
        <tissue evidence="8">Mixed tissue sample</tissue>
    </source>
</reference>
<dbReference type="GO" id="GO:0003964">
    <property type="term" value="F:RNA-directed DNA polymerase activity"/>
    <property type="evidence" value="ECO:0007669"/>
    <property type="project" value="UniProtKB-KW"/>
</dbReference>
<feature type="non-terminal residue" evidence="8">
    <location>
        <position position="98"/>
    </location>
</feature>
<accession>A0A7K4RF55</accession>
<evidence type="ECO:0000256" key="2">
    <source>
        <dbReference type="ARBA" id="ARBA00022695"/>
    </source>
</evidence>
<feature type="non-terminal residue" evidence="8">
    <location>
        <position position="1"/>
    </location>
</feature>
<evidence type="ECO:0000256" key="5">
    <source>
        <dbReference type="ARBA" id="ARBA00022801"/>
    </source>
</evidence>
<dbReference type="GO" id="GO:0004519">
    <property type="term" value="F:endonuclease activity"/>
    <property type="evidence" value="ECO:0007669"/>
    <property type="project" value="UniProtKB-KW"/>
</dbReference>
<evidence type="ECO:0000256" key="6">
    <source>
        <dbReference type="ARBA" id="ARBA00022918"/>
    </source>
</evidence>
<dbReference type="GO" id="GO:0015074">
    <property type="term" value="P:DNA integration"/>
    <property type="evidence" value="ECO:0007669"/>
    <property type="project" value="InterPro"/>
</dbReference>
<dbReference type="InterPro" id="IPR012337">
    <property type="entry name" value="RNaseH-like_sf"/>
</dbReference>
<keyword evidence="3" id="KW-0540">Nuclease</keyword>
<evidence type="ECO:0000259" key="7">
    <source>
        <dbReference type="PROSITE" id="PS50994"/>
    </source>
</evidence>
<evidence type="ECO:0000256" key="1">
    <source>
        <dbReference type="ARBA" id="ARBA00022679"/>
    </source>
</evidence>
<protein>
    <submittedName>
        <fullName evidence="8">POK8 protein</fullName>
    </submittedName>
</protein>
<keyword evidence="9" id="KW-1185">Reference proteome</keyword>
<sequence>IVHVTGIPHSPTGQAIIERAHGTLKSLLLKQKGGEELDSPQNRLAKALYVLNFLRLTGERQEPPIVIHSSSLKSGREECLDKILVQYRDLVTGEWKGP</sequence>
<dbReference type="Proteomes" id="UP000556200">
    <property type="component" value="Unassembled WGS sequence"/>
</dbReference>
<dbReference type="PROSITE" id="PS50994">
    <property type="entry name" value="INTEGRASE"/>
    <property type="match status" value="1"/>
</dbReference>
<keyword evidence="6" id="KW-0695">RNA-directed DNA polymerase</keyword>
<comment type="caution">
    <text evidence="8">The sequence shown here is derived from an EMBL/GenBank/DDBJ whole genome shotgun (WGS) entry which is preliminary data.</text>
</comment>
<evidence type="ECO:0000256" key="3">
    <source>
        <dbReference type="ARBA" id="ARBA00022722"/>
    </source>
</evidence>
<dbReference type="PANTHER" id="PTHR41694">
    <property type="entry name" value="ENDOGENOUS RETROVIRUS GROUP K MEMBER POL PROTEIN"/>
    <property type="match status" value="1"/>
</dbReference>
<gene>
    <name evidence="8" type="primary">Ervk8_1</name>
    <name evidence="8" type="ORF">NEOCIN_R15692</name>
</gene>
<dbReference type="InterPro" id="IPR001584">
    <property type="entry name" value="Integrase_cat-core"/>
</dbReference>
<dbReference type="GO" id="GO:0035613">
    <property type="term" value="F:RNA stem-loop binding"/>
    <property type="evidence" value="ECO:0007669"/>
    <property type="project" value="TreeGrafter"/>
</dbReference>
<keyword evidence="1" id="KW-0808">Transferase</keyword>
<proteinExistence type="predicted"/>
<evidence type="ECO:0000313" key="8">
    <source>
        <dbReference type="EMBL" id="NWQ71929.1"/>
    </source>
</evidence>
<organism evidence="8 9">
    <name type="scientific">Neopipo cinnamomea</name>
    <dbReference type="NCBI Taxonomy" id="456388"/>
    <lineage>
        <taxon>Eukaryota</taxon>
        <taxon>Metazoa</taxon>
        <taxon>Chordata</taxon>
        <taxon>Craniata</taxon>
        <taxon>Vertebrata</taxon>
        <taxon>Euteleostomi</taxon>
        <taxon>Archelosauria</taxon>
        <taxon>Archosauria</taxon>
        <taxon>Dinosauria</taxon>
        <taxon>Saurischia</taxon>
        <taxon>Theropoda</taxon>
        <taxon>Coelurosauria</taxon>
        <taxon>Aves</taxon>
        <taxon>Neognathae</taxon>
        <taxon>Neoaves</taxon>
        <taxon>Telluraves</taxon>
        <taxon>Australaves</taxon>
        <taxon>Passeriformes</taxon>
        <taxon>Tyrannidae</taxon>
        <taxon>Neopipo</taxon>
    </lineage>
</organism>